<evidence type="ECO:0000313" key="2">
    <source>
        <dbReference type="EMBL" id="MBO2008182.1"/>
    </source>
</evidence>
<reference evidence="2 3" key="1">
    <citation type="submission" date="2021-03" db="EMBL/GenBank/DDBJ databases">
        <authorList>
            <person name="Kim M.K."/>
        </authorList>
    </citation>
    <scope>NUCLEOTIDE SEQUENCE [LARGE SCALE GENOMIC DNA]</scope>
    <source>
        <strain evidence="2 3">BT442</strain>
    </source>
</reference>
<keyword evidence="3" id="KW-1185">Reference proteome</keyword>
<protein>
    <submittedName>
        <fullName evidence="2">Uncharacterized protein</fullName>
    </submittedName>
</protein>
<feature type="signal peptide" evidence="1">
    <location>
        <begin position="1"/>
        <end position="21"/>
    </location>
</feature>
<dbReference type="Proteomes" id="UP000664369">
    <property type="component" value="Unassembled WGS sequence"/>
</dbReference>
<comment type="caution">
    <text evidence="2">The sequence shown here is derived from an EMBL/GenBank/DDBJ whole genome shotgun (WGS) entry which is preliminary data.</text>
</comment>
<gene>
    <name evidence="2" type="ORF">J4E00_03910</name>
</gene>
<keyword evidence="1" id="KW-0732">Signal</keyword>
<proteinExistence type="predicted"/>
<sequence length="404" mass="44691">MPFRYCWLLLLLLGAAPASHAQTPTDTVARQLDANLRQLLVSPTFRVVQVRTEMVQDLQHNRVARLPGLLDYLQHRIMLADSIGRITKNERALVLAAAGQFRPLLAQVAADPPYYGRSCLVPWPTPPTDGLQQAAQTYVAAHLDSLVQAARQAHLPTADSIFLTLYLPILANPHETISDSLNAGLRRFVRRYPNSALVPTVKGSIRYEIIPSSITLGLNFSLGATFLQGGLADAFTNSVRLGLGGEASWKRYVLYLRASTSNLKPRTTYTFGNAVWLDDQGLNMAQYELLVGYCVLETKWFRVLPFAGASLLEIASYKVNNQIKPEADHRLWFGHPLTAGLNMELNFSNERRFGPGKLGTEGWFVQVRNGWRQAQALAGPPTAGSIYFFEVGVGGFARNAGTRR</sequence>
<evidence type="ECO:0000256" key="1">
    <source>
        <dbReference type="SAM" id="SignalP"/>
    </source>
</evidence>
<evidence type="ECO:0000313" key="3">
    <source>
        <dbReference type="Proteomes" id="UP000664369"/>
    </source>
</evidence>
<accession>A0ABS3QAK3</accession>
<dbReference type="EMBL" id="JAGETZ010000001">
    <property type="protein sequence ID" value="MBO2008182.1"/>
    <property type="molecule type" value="Genomic_DNA"/>
</dbReference>
<feature type="chain" id="PRO_5045285643" evidence="1">
    <location>
        <begin position="22"/>
        <end position="404"/>
    </location>
</feature>
<organism evidence="2 3">
    <name type="scientific">Hymenobacter negativus</name>
    <dbReference type="NCBI Taxonomy" id="2795026"/>
    <lineage>
        <taxon>Bacteria</taxon>
        <taxon>Pseudomonadati</taxon>
        <taxon>Bacteroidota</taxon>
        <taxon>Cytophagia</taxon>
        <taxon>Cytophagales</taxon>
        <taxon>Hymenobacteraceae</taxon>
        <taxon>Hymenobacter</taxon>
    </lineage>
</organism>
<dbReference type="RefSeq" id="WP_208173697.1">
    <property type="nucleotide sequence ID" value="NZ_JAGETZ010000001.1"/>
</dbReference>
<name>A0ABS3QAK3_9BACT</name>